<gene>
    <name evidence="2" type="ORF">COU16_01540</name>
</gene>
<evidence type="ECO:0000313" key="2">
    <source>
        <dbReference type="EMBL" id="PIR84263.1"/>
    </source>
</evidence>
<dbReference type="AlphaFoldDB" id="A0A2H0UCW4"/>
<dbReference type="Proteomes" id="UP000229344">
    <property type="component" value="Unassembled WGS sequence"/>
</dbReference>
<evidence type="ECO:0000256" key="1">
    <source>
        <dbReference type="SAM" id="SignalP"/>
    </source>
</evidence>
<protein>
    <submittedName>
        <fullName evidence="2">Uncharacterized protein</fullName>
    </submittedName>
</protein>
<comment type="caution">
    <text evidence="2">The sequence shown here is derived from an EMBL/GenBank/DDBJ whole genome shotgun (WGS) entry which is preliminary data.</text>
</comment>
<feature type="signal peptide" evidence="1">
    <location>
        <begin position="1"/>
        <end position="24"/>
    </location>
</feature>
<evidence type="ECO:0000313" key="3">
    <source>
        <dbReference type="Proteomes" id="UP000229344"/>
    </source>
</evidence>
<keyword evidence="1" id="KW-0732">Signal</keyword>
<feature type="chain" id="PRO_5013587669" evidence="1">
    <location>
        <begin position="25"/>
        <end position="168"/>
    </location>
</feature>
<reference evidence="3" key="1">
    <citation type="submission" date="2017-09" db="EMBL/GenBank/DDBJ databases">
        <title>Depth-based differentiation of microbial function through sediment-hosted aquifers and enrichment of novel symbionts in the deep terrestrial subsurface.</title>
        <authorList>
            <person name="Probst A.J."/>
            <person name="Ladd B."/>
            <person name="Jarett J.K."/>
            <person name="Geller-Mcgrath D.E."/>
            <person name="Sieber C.M.K."/>
            <person name="Emerson J.B."/>
            <person name="Anantharaman K."/>
            <person name="Thomas B.C."/>
            <person name="Malmstrom R."/>
            <person name="Stieglmeier M."/>
            <person name="Klingl A."/>
            <person name="Woyke T."/>
            <person name="Ryan C.M."/>
            <person name="Banfield J.F."/>
        </authorList>
    </citation>
    <scope>NUCLEOTIDE SEQUENCE [LARGE SCALE GENOMIC DNA]</scope>
</reference>
<organism evidence="2 3">
    <name type="scientific">Candidatus Kaiserbacteria bacterium CG10_big_fil_rev_8_21_14_0_10_47_16</name>
    <dbReference type="NCBI Taxonomy" id="1974608"/>
    <lineage>
        <taxon>Bacteria</taxon>
        <taxon>Candidatus Kaiseribacteriota</taxon>
    </lineage>
</organism>
<name>A0A2H0UCW4_9BACT</name>
<dbReference type="EMBL" id="PFBI01000006">
    <property type="protein sequence ID" value="PIR84263.1"/>
    <property type="molecule type" value="Genomic_DNA"/>
</dbReference>
<proteinExistence type="predicted"/>
<sequence>MQPTRRQLLAGIAAVAFLPRFAFAADDHAGVGTLDKGTFLWTNGGGNPFKGTLDQAMELAGIPADMRPRISAAVAHHPKGHDTYELRDGDPVGTMVFTRKKHWVAKETVAMPSKWKSKASRIAAVWYVNDETGVQYRIIKPLVCGNWSFARYGAPLPCRCEPSKGDAC</sequence>
<accession>A0A2H0UCW4</accession>